<evidence type="ECO:0000313" key="13">
    <source>
        <dbReference type="EMBL" id="KAK0583384.1"/>
    </source>
</evidence>
<dbReference type="Gene3D" id="1.50.10.10">
    <property type="match status" value="1"/>
</dbReference>
<dbReference type="EC" id="3.2.1.4" evidence="10"/>
<evidence type="ECO:0000256" key="11">
    <source>
        <dbReference type="SAM" id="Coils"/>
    </source>
</evidence>
<sequence>MGPRKYESGSQKRKAKERRDILIQSFAGSMDRYVKRKPNQFENENVNVNVNANTSLDENDNACDLNETEHVNELNENIDDLNDNIEYLNGNIDGLNDNAHDLNEKEHVNGLNENIDDLNDNIENLNENVDGLNDEAYDFPTVLAMPLSLFSPFTLLVLLCWFSASLLLCNGFPAFHHHHHPRFARQNYRDALTKSILYFEGQRSGKLPPHQRVTWRRNSGLSDGSAMHVDLVGGYYDAGDNVKFGFPMAFTTTMLSWSVIEFGGLMKGELQNAKEAIRWATDYLLKATVHPDIIYVQVGDANKDHACWERPEDMDTPRTVIKIDRNSPGSDVAGETAAALAAASLVFRRSDPTYSKLLVRRAMRVFQFADKYRGPYSNGLKKFVCPFYCSYSGYQDELLWGAAWLHKATRNPTYLNYIKVNGQILGAAEYDNTFGWDNKHVGARILLSKAFLVQKVSALHDYKGHADNFICSLIPGASFSSAQYTPGGLLFKMSDSNMQYVTSTSFLLLTYAKYLTSSHTVVNCGGTTVTPKRLRALAKKQVDYLLGDNPLKMSYMVGYGPRYPRRIHHRGSSLPSVAVHPAKIQCSSGFSVMNSPYPNPNIHVGAIVGGPDKNDRFPDKRSDYEQSEPATYMNAPLVGALAYLAHSFGQL</sequence>
<keyword evidence="6 8" id="KW-0326">Glycosidase</keyword>
<dbReference type="InterPro" id="IPR033126">
    <property type="entry name" value="Glyco_hydro_9_Asp/Glu_AS"/>
</dbReference>
<dbReference type="InterPro" id="IPR008928">
    <property type="entry name" value="6-hairpin_glycosidase_sf"/>
</dbReference>
<evidence type="ECO:0000256" key="9">
    <source>
        <dbReference type="PROSITE-ProRule" id="PRU10060"/>
    </source>
</evidence>
<dbReference type="EMBL" id="JAUESC010000384">
    <property type="protein sequence ID" value="KAK0583384.1"/>
    <property type="molecule type" value="Genomic_DNA"/>
</dbReference>
<reference evidence="13" key="1">
    <citation type="journal article" date="2022" name="Plant J.">
        <title>Strategies of tolerance reflected in two North American maple genomes.</title>
        <authorList>
            <person name="McEvoy S.L."/>
            <person name="Sezen U.U."/>
            <person name="Trouern-Trend A."/>
            <person name="McMahon S.M."/>
            <person name="Schaberg P.G."/>
            <person name="Yang J."/>
            <person name="Wegrzyn J.L."/>
            <person name="Swenson N.G."/>
        </authorList>
    </citation>
    <scope>NUCLEOTIDE SEQUENCE</scope>
    <source>
        <strain evidence="13">NS2018</strain>
    </source>
</reference>
<organism evidence="13 14">
    <name type="scientific">Acer saccharum</name>
    <name type="common">Sugar maple</name>
    <dbReference type="NCBI Taxonomy" id="4024"/>
    <lineage>
        <taxon>Eukaryota</taxon>
        <taxon>Viridiplantae</taxon>
        <taxon>Streptophyta</taxon>
        <taxon>Embryophyta</taxon>
        <taxon>Tracheophyta</taxon>
        <taxon>Spermatophyta</taxon>
        <taxon>Magnoliopsida</taxon>
        <taxon>eudicotyledons</taxon>
        <taxon>Gunneridae</taxon>
        <taxon>Pentapetalae</taxon>
        <taxon>rosids</taxon>
        <taxon>malvids</taxon>
        <taxon>Sapindales</taxon>
        <taxon>Sapindaceae</taxon>
        <taxon>Hippocastanoideae</taxon>
        <taxon>Acereae</taxon>
        <taxon>Acer</taxon>
    </lineage>
</organism>
<keyword evidence="5 8" id="KW-0119">Carbohydrate metabolism</keyword>
<keyword evidence="14" id="KW-1185">Reference proteome</keyword>
<dbReference type="AlphaFoldDB" id="A0AA39S213"/>
<feature type="active site" evidence="9">
    <location>
        <position position="619"/>
    </location>
</feature>
<dbReference type="FunFam" id="1.50.10.10:FF:000020">
    <property type="entry name" value="Endoglucanase"/>
    <property type="match status" value="1"/>
</dbReference>
<keyword evidence="4 10" id="KW-0136">Cellulose degradation</keyword>
<reference evidence="13" key="2">
    <citation type="submission" date="2023-06" db="EMBL/GenBank/DDBJ databases">
        <authorList>
            <person name="Swenson N.G."/>
            <person name="Wegrzyn J.L."/>
            <person name="Mcevoy S.L."/>
        </authorList>
    </citation>
    <scope>NUCLEOTIDE SEQUENCE</scope>
    <source>
        <strain evidence="13">NS2018</strain>
        <tissue evidence="13">Leaf</tissue>
    </source>
</reference>
<keyword evidence="11" id="KW-0175">Coiled coil</keyword>
<evidence type="ECO:0000256" key="6">
    <source>
        <dbReference type="ARBA" id="ARBA00023295"/>
    </source>
</evidence>
<dbReference type="PANTHER" id="PTHR22298">
    <property type="entry name" value="ENDO-1,4-BETA-GLUCANASE"/>
    <property type="match status" value="1"/>
</dbReference>
<feature type="domain" description="Glycoside hydrolase family 9" evidence="12">
    <location>
        <begin position="188"/>
        <end position="641"/>
    </location>
</feature>
<evidence type="ECO:0000256" key="5">
    <source>
        <dbReference type="ARBA" id="ARBA00023277"/>
    </source>
</evidence>
<dbReference type="PROSITE" id="PS00592">
    <property type="entry name" value="GH9_2"/>
    <property type="match status" value="1"/>
</dbReference>
<evidence type="ECO:0000256" key="2">
    <source>
        <dbReference type="ARBA" id="ARBA00007072"/>
    </source>
</evidence>
<dbReference type="SUPFAM" id="SSF48208">
    <property type="entry name" value="Six-hairpin glycosidases"/>
    <property type="match status" value="1"/>
</dbReference>
<evidence type="ECO:0000256" key="1">
    <source>
        <dbReference type="ARBA" id="ARBA00000966"/>
    </source>
</evidence>
<dbReference type="GO" id="GO:0008810">
    <property type="term" value="F:cellulase activity"/>
    <property type="evidence" value="ECO:0007669"/>
    <property type="project" value="UniProtKB-EC"/>
</dbReference>
<dbReference type="GO" id="GO:0030245">
    <property type="term" value="P:cellulose catabolic process"/>
    <property type="evidence" value="ECO:0007669"/>
    <property type="project" value="UniProtKB-KW"/>
</dbReference>
<feature type="active site" evidence="8">
    <location>
        <position position="568"/>
    </location>
</feature>
<keyword evidence="3 8" id="KW-0378">Hydrolase</keyword>
<protein>
    <recommendedName>
        <fullName evidence="10">Endoglucanase</fullName>
        <ecNumber evidence="10">3.2.1.4</ecNumber>
    </recommendedName>
</protein>
<dbReference type="Proteomes" id="UP001168877">
    <property type="component" value="Unassembled WGS sequence"/>
</dbReference>
<proteinExistence type="inferred from homology"/>
<comment type="catalytic activity">
    <reaction evidence="1 10">
        <text>Endohydrolysis of (1-&gt;4)-beta-D-glucosidic linkages in cellulose, lichenin and cereal beta-D-glucans.</text>
        <dbReference type="EC" id="3.2.1.4"/>
    </reaction>
</comment>
<evidence type="ECO:0000256" key="4">
    <source>
        <dbReference type="ARBA" id="ARBA00023001"/>
    </source>
</evidence>
<feature type="active site" evidence="9">
    <location>
        <position position="628"/>
    </location>
</feature>
<accession>A0AA39S213</accession>
<gene>
    <name evidence="13" type="ORF">LWI29_036353</name>
</gene>
<name>A0AA39S213_ACESA</name>
<evidence type="ECO:0000313" key="14">
    <source>
        <dbReference type="Proteomes" id="UP001168877"/>
    </source>
</evidence>
<dbReference type="InterPro" id="IPR001701">
    <property type="entry name" value="Glyco_hydro_9"/>
</dbReference>
<dbReference type="Pfam" id="PF00759">
    <property type="entry name" value="Glyco_hydro_9"/>
    <property type="match status" value="1"/>
</dbReference>
<evidence type="ECO:0000256" key="10">
    <source>
        <dbReference type="RuleBase" id="RU361166"/>
    </source>
</evidence>
<comment type="caution">
    <text evidence="13">The sequence shown here is derived from an EMBL/GenBank/DDBJ whole genome shotgun (WGS) entry which is preliminary data.</text>
</comment>
<comment type="similarity">
    <text evidence="2 8 10">Belongs to the glycosyl hydrolase 9 (cellulase E) family.</text>
</comment>
<dbReference type="PROSITE" id="PS00698">
    <property type="entry name" value="GH9_3"/>
    <property type="match status" value="1"/>
</dbReference>
<evidence type="ECO:0000259" key="12">
    <source>
        <dbReference type="Pfam" id="PF00759"/>
    </source>
</evidence>
<evidence type="ECO:0000256" key="3">
    <source>
        <dbReference type="ARBA" id="ARBA00022801"/>
    </source>
</evidence>
<keyword evidence="7 8" id="KW-0624">Polysaccharide degradation</keyword>
<evidence type="ECO:0000256" key="8">
    <source>
        <dbReference type="PROSITE-ProRule" id="PRU10059"/>
    </source>
</evidence>
<dbReference type="InterPro" id="IPR012341">
    <property type="entry name" value="6hp_glycosidase-like_sf"/>
</dbReference>
<dbReference type="InterPro" id="IPR018221">
    <property type="entry name" value="Glyco_hydro_9_His_AS"/>
</dbReference>
<feature type="coiled-coil region" evidence="11">
    <location>
        <begin position="71"/>
        <end position="135"/>
    </location>
</feature>
<evidence type="ECO:0000256" key="7">
    <source>
        <dbReference type="ARBA" id="ARBA00023326"/>
    </source>
</evidence>